<evidence type="ECO:0000313" key="3">
    <source>
        <dbReference type="Proteomes" id="UP000242715"/>
    </source>
</evidence>
<dbReference type="Gene3D" id="1.20.1280.50">
    <property type="match status" value="1"/>
</dbReference>
<dbReference type="InterPro" id="IPR055411">
    <property type="entry name" value="LRR_FXL15/At3g58940/PEG3-like"/>
</dbReference>
<dbReference type="Pfam" id="PF00646">
    <property type="entry name" value="F-box"/>
    <property type="match status" value="1"/>
</dbReference>
<dbReference type="PANTHER" id="PTHR32212">
    <property type="entry name" value="CYCLIN-LIKE F-BOX"/>
    <property type="match status" value="1"/>
</dbReference>
<dbReference type="CDD" id="cd22160">
    <property type="entry name" value="F-box_AtFBL13-like"/>
    <property type="match status" value="1"/>
</dbReference>
<keyword evidence="3" id="KW-1185">Reference proteome</keyword>
<dbReference type="InterPro" id="IPR053781">
    <property type="entry name" value="F-box_AtFBL13-like"/>
</dbReference>
<dbReference type="AlphaFoldDB" id="A0A2Z6M0V3"/>
<dbReference type="InterPro" id="IPR032675">
    <property type="entry name" value="LRR_dom_sf"/>
</dbReference>
<dbReference type="Pfam" id="PF24758">
    <property type="entry name" value="LRR_At5g56370"/>
    <property type="match status" value="1"/>
</dbReference>
<dbReference type="Proteomes" id="UP000242715">
    <property type="component" value="Unassembled WGS sequence"/>
</dbReference>
<feature type="domain" description="F-box" evidence="1">
    <location>
        <begin position="26"/>
        <end position="79"/>
    </location>
</feature>
<protein>
    <recommendedName>
        <fullName evidence="1">F-box domain-containing protein</fullName>
    </recommendedName>
</protein>
<reference evidence="3" key="1">
    <citation type="journal article" date="2017" name="Front. Plant Sci.">
        <title>Climate Clever Clovers: New Paradigm to Reduce the Environmental Footprint of Ruminants by Breeding Low Methanogenic Forages Utilizing Haplotype Variation.</title>
        <authorList>
            <person name="Kaur P."/>
            <person name="Appels R."/>
            <person name="Bayer P.E."/>
            <person name="Keeble-Gagnere G."/>
            <person name="Wang J."/>
            <person name="Hirakawa H."/>
            <person name="Shirasawa K."/>
            <person name="Vercoe P."/>
            <person name="Stefanova K."/>
            <person name="Durmic Z."/>
            <person name="Nichols P."/>
            <person name="Revell C."/>
            <person name="Isobe S.N."/>
            <person name="Edwards D."/>
            <person name="Erskine W."/>
        </authorList>
    </citation>
    <scope>NUCLEOTIDE SEQUENCE [LARGE SCALE GENOMIC DNA]</scope>
    <source>
        <strain evidence="3">cv. Daliak</strain>
    </source>
</reference>
<proteinExistence type="predicted"/>
<dbReference type="PROSITE" id="PS50181">
    <property type="entry name" value="FBOX"/>
    <property type="match status" value="1"/>
</dbReference>
<accession>A0A2Z6M0V3</accession>
<evidence type="ECO:0000259" key="1">
    <source>
        <dbReference type="PROSITE" id="PS50181"/>
    </source>
</evidence>
<dbReference type="InterPro" id="IPR001810">
    <property type="entry name" value="F-box_dom"/>
</dbReference>
<dbReference type="SUPFAM" id="SSF81383">
    <property type="entry name" value="F-box domain"/>
    <property type="match status" value="1"/>
</dbReference>
<name>A0A2Z6M0V3_TRISU</name>
<sequence>MSSSGSEIMIAPTTTKRIKLSESENEDRLSDLPESVILHILSFLNAKHAIQTCLLSIKWKNIWKRLPILILNSDDYRTYKIFTKFVSTVLSLRDSSVALQVVDLRRQNGRLELHILERIVNYAISHNVQQLGLYVDGDIAQIPTIVFSCQTLTHLKLSIYNGIHNETMFPRSLSLPALTNLQLEHFTFCVGDNDRIEPFSTFNRLNSLCISNCTVRGVQTLCISSATLVDLTLYDGTYNFYKIDLCTPCLCTFVFTGTPYQKISGSNVSSLKHVDIDADMSSYPDEPPLFLFSWLLEFGNIQSLTVSAATLQVLYLLPNLLEMKLPSLGNLKSLRVIMKPLEYEFRKRLCQDRLRKVKSKKEATRLIKEFEPSPLIPDGIVNFLLQNSPSAEVGYIDYERLPRRATNL</sequence>
<dbReference type="EMBL" id="DF973273">
    <property type="protein sequence ID" value="GAU23643.1"/>
    <property type="molecule type" value="Genomic_DNA"/>
</dbReference>
<dbReference type="Gene3D" id="3.80.10.10">
    <property type="entry name" value="Ribonuclease Inhibitor"/>
    <property type="match status" value="1"/>
</dbReference>
<dbReference type="SUPFAM" id="SSF52047">
    <property type="entry name" value="RNI-like"/>
    <property type="match status" value="1"/>
</dbReference>
<dbReference type="InterPro" id="IPR036047">
    <property type="entry name" value="F-box-like_dom_sf"/>
</dbReference>
<dbReference type="PANTHER" id="PTHR32212:SF269">
    <property type="entry name" value="F-BOX_RNI_FBD-LIKE DOMAIN PROTEIN"/>
    <property type="match status" value="1"/>
</dbReference>
<gene>
    <name evidence="2" type="ORF">TSUD_304180</name>
</gene>
<organism evidence="2 3">
    <name type="scientific">Trifolium subterraneum</name>
    <name type="common">Subterranean clover</name>
    <dbReference type="NCBI Taxonomy" id="3900"/>
    <lineage>
        <taxon>Eukaryota</taxon>
        <taxon>Viridiplantae</taxon>
        <taxon>Streptophyta</taxon>
        <taxon>Embryophyta</taxon>
        <taxon>Tracheophyta</taxon>
        <taxon>Spermatophyta</taxon>
        <taxon>Magnoliopsida</taxon>
        <taxon>eudicotyledons</taxon>
        <taxon>Gunneridae</taxon>
        <taxon>Pentapetalae</taxon>
        <taxon>rosids</taxon>
        <taxon>fabids</taxon>
        <taxon>Fabales</taxon>
        <taxon>Fabaceae</taxon>
        <taxon>Papilionoideae</taxon>
        <taxon>50 kb inversion clade</taxon>
        <taxon>NPAAA clade</taxon>
        <taxon>Hologalegina</taxon>
        <taxon>IRL clade</taxon>
        <taxon>Trifolieae</taxon>
        <taxon>Trifolium</taxon>
    </lineage>
</organism>
<dbReference type="OrthoDB" id="1848700at2759"/>
<evidence type="ECO:0000313" key="2">
    <source>
        <dbReference type="EMBL" id="GAU23643.1"/>
    </source>
</evidence>